<evidence type="ECO:0000256" key="1">
    <source>
        <dbReference type="ARBA" id="ARBA00000077"/>
    </source>
</evidence>
<evidence type="ECO:0000256" key="5">
    <source>
        <dbReference type="ARBA" id="ARBA00022722"/>
    </source>
</evidence>
<keyword evidence="9" id="KW-0460">Magnesium</keyword>
<dbReference type="InterPro" id="IPR002156">
    <property type="entry name" value="RNaseH_domain"/>
</dbReference>
<dbReference type="InterPro" id="IPR050092">
    <property type="entry name" value="RNase_H"/>
</dbReference>
<dbReference type="Pfam" id="PF01693">
    <property type="entry name" value="Cauli_VI"/>
    <property type="match status" value="1"/>
</dbReference>
<dbReference type="PANTHER" id="PTHR10642:SF26">
    <property type="entry name" value="RIBONUCLEASE H1"/>
    <property type="match status" value="1"/>
</dbReference>
<evidence type="ECO:0000256" key="9">
    <source>
        <dbReference type="ARBA" id="ARBA00022842"/>
    </source>
</evidence>
<comment type="cofactor">
    <cofactor evidence="2">
        <name>Mg(2+)</name>
        <dbReference type="ChEBI" id="CHEBI:18420"/>
    </cofactor>
</comment>
<sequence>MASYSIDFAWVYTMAKKYYVVWAGRETGIFTSWDVTKRSVDKFPQAKYKSFATEAEAKAAFAKSPTSSIGRTSAKPVSPQSVNTTKSISDNEAVLSQFDVVIYTDGGCEPNPGKAGSGIAVYHKGQLAQLWYGLFNPNGTNNTAELNALYQALLMAKNAIENSQTVCIMSDSQYSINCISNWAYGWKAKGWTRKGGEIANLDIIKQAHELYDEMKDKFALKHVAAHSGIEGNELADRMSIYAVDQTNQALSQYQPPLDISKILSLRAG</sequence>
<evidence type="ECO:0000256" key="6">
    <source>
        <dbReference type="ARBA" id="ARBA00022723"/>
    </source>
</evidence>
<dbReference type="PIRSF" id="PIRSF036852">
    <property type="entry name" value="Ribonuclease_H1_euk"/>
    <property type="match status" value="1"/>
</dbReference>
<dbReference type="PROSITE" id="PS50879">
    <property type="entry name" value="RNASE_H_1"/>
    <property type="match status" value="1"/>
</dbReference>
<organism evidence="11 12">
    <name type="scientific">Shewanella inventionis</name>
    <dbReference type="NCBI Taxonomy" id="1738770"/>
    <lineage>
        <taxon>Bacteria</taxon>
        <taxon>Pseudomonadati</taxon>
        <taxon>Pseudomonadota</taxon>
        <taxon>Gammaproteobacteria</taxon>
        <taxon>Alteromonadales</taxon>
        <taxon>Shewanellaceae</taxon>
        <taxon>Shewanella</taxon>
    </lineage>
</organism>
<dbReference type="Gene3D" id="3.30.420.10">
    <property type="entry name" value="Ribonuclease H-like superfamily/Ribonuclease H"/>
    <property type="match status" value="1"/>
</dbReference>
<dbReference type="CDD" id="cd09280">
    <property type="entry name" value="RNase_HI_eukaryote_like"/>
    <property type="match status" value="1"/>
</dbReference>
<comment type="caution">
    <text evidence="11">The sequence shown here is derived from an EMBL/GenBank/DDBJ whole genome shotgun (WGS) entry which is preliminary data.</text>
</comment>
<dbReference type="InterPro" id="IPR036397">
    <property type="entry name" value="RNaseH_sf"/>
</dbReference>
<protein>
    <recommendedName>
        <fullName evidence="4">ribonuclease H</fullName>
        <ecNumber evidence="4">3.1.26.4</ecNumber>
    </recommendedName>
</protein>
<dbReference type="InterPro" id="IPR037056">
    <property type="entry name" value="RNase_H1_N_sf"/>
</dbReference>
<evidence type="ECO:0000256" key="4">
    <source>
        <dbReference type="ARBA" id="ARBA00012180"/>
    </source>
</evidence>
<dbReference type="Gene3D" id="3.40.970.10">
    <property type="entry name" value="Ribonuclease H1, N-terminal domain"/>
    <property type="match status" value="1"/>
</dbReference>
<dbReference type="SUPFAM" id="SSF55658">
    <property type="entry name" value="L9 N-domain-like"/>
    <property type="match status" value="1"/>
</dbReference>
<comment type="similarity">
    <text evidence="3">Belongs to the RNase H family.</text>
</comment>
<dbReference type="InterPro" id="IPR017067">
    <property type="entry name" value="RNase_H1_euk"/>
</dbReference>
<evidence type="ECO:0000256" key="2">
    <source>
        <dbReference type="ARBA" id="ARBA00001946"/>
    </source>
</evidence>
<evidence type="ECO:0000256" key="8">
    <source>
        <dbReference type="ARBA" id="ARBA00022801"/>
    </source>
</evidence>
<reference evidence="12" key="1">
    <citation type="journal article" date="2019" name="Int. J. Syst. Evol. Microbiol.">
        <title>The Global Catalogue of Microorganisms (GCM) 10K type strain sequencing project: providing services to taxonomists for standard genome sequencing and annotation.</title>
        <authorList>
            <consortium name="The Broad Institute Genomics Platform"/>
            <consortium name="The Broad Institute Genome Sequencing Center for Infectious Disease"/>
            <person name="Wu L."/>
            <person name="Ma J."/>
        </authorList>
    </citation>
    <scope>NUCLEOTIDE SEQUENCE [LARGE SCALE GENOMIC DNA]</scope>
    <source>
        <strain evidence="12">CGMCC 1.15339</strain>
    </source>
</reference>
<dbReference type="InterPro" id="IPR011320">
    <property type="entry name" value="RNase_H1_N"/>
</dbReference>
<dbReference type="InterPro" id="IPR009027">
    <property type="entry name" value="Ribosomal_bL9/RNase_H1_N"/>
</dbReference>
<keyword evidence="8" id="KW-0378">Hydrolase</keyword>
<name>A0ABQ1J0L9_9GAMM</name>
<proteinExistence type="inferred from homology"/>
<keyword evidence="7" id="KW-0255">Endonuclease</keyword>
<dbReference type="EC" id="3.1.26.4" evidence="4"/>
<dbReference type="EMBL" id="BMII01000012">
    <property type="protein sequence ID" value="GGB56832.1"/>
    <property type="molecule type" value="Genomic_DNA"/>
</dbReference>
<comment type="catalytic activity">
    <reaction evidence="1">
        <text>Endonucleolytic cleavage to 5'-phosphomonoester.</text>
        <dbReference type="EC" id="3.1.26.4"/>
    </reaction>
</comment>
<evidence type="ECO:0000313" key="12">
    <source>
        <dbReference type="Proteomes" id="UP000617555"/>
    </source>
</evidence>
<feature type="domain" description="RNase H type-1" evidence="10">
    <location>
        <begin position="96"/>
        <end position="244"/>
    </location>
</feature>
<dbReference type="Proteomes" id="UP000617555">
    <property type="component" value="Unassembled WGS sequence"/>
</dbReference>
<dbReference type="SUPFAM" id="SSF53098">
    <property type="entry name" value="Ribonuclease H-like"/>
    <property type="match status" value="1"/>
</dbReference>
<accession>A0ABQ1J0L9</accession>
<keyword evidence="12" id="KW-1185">Reference proteome</keyword>
<dbReference type="PANTHER" id="PTHR10642">
    <property type="entry name" value="RIBONUCLEASE H1"/>
    <property type="match status" value="1"/>
</dbReference>
<evidence type="ECO:0000256" key="7">
    <source>
        <dbReference type="ARBA" id="ARBA00022759"/>
    </source>
</evidence>
<evidence type="ECO:0000313" key="11">
    <source>
        <dbReference type="EMBL" id="GGB56832.1"/>
    </source>
</evidence>
<gene>
    <name evidence="11" type="ORF">GCM10011607_16760</name>
</gene>
<evidence type="ECO:0000259" key="10">
    <source>
        <dbReference type="PROSITE" id="PS50879"/>
    </source>
</evidence>
<keyword evidence="6" id="KW-0479">Metal-binding</keyword>
<dbReference type="InterPro" id="IPR012337">
    <property type="entry name" value="RNaseH-like_sf"/>
</dbReference>
<keyword evidence="5" id="KW-0540">Nuclease</keyword>
<evidence type="ECO:0000256" key="3">
    <source>
        <dbReference type="ARBA" id="ARBA00005300"/>
    </source>
</evidence>
<dbReference type="Pfam" id="PF00075">
    <property type="entry name" value="RNase_H"/>
    <property type="match status" value="1"/>
</dbReference>